<proteinExistence type="predicted"/>
<organism evidence="1 2">
    <name type="scientific">Ilex paraguariensis</name>
    <name type="common">yerba mate</name>
    <dbReference type="NCBI Taxonomy" id="185542"/>
    <lineage>
        <taxon>Eukaryota</taxon>
        <taxon>Viridiplantae</taxon>
        <taxon>Streptophyta</taxon>
        <taxon>Embryophyta</taxon>
        <taxon>Tracheophyta</taxon>
        <taxon>Spermatophyta</taxon>
        <taxon>Magnoliopsida</taxon>
        <taxon>eudicotyledons</taxon>
        <taxon>Gunneridae</taxon>
        <taxon>Pentapetalae</taxon>
        <taxon>asterids</taxon>
        <taxon>campanulids</taxon>
        <taxon>Aquifoliales</taxon>
        <taxon>Aquifoliaceae</taxon>
        <taxon>Ilex</taxon>
    </lineage>
</organism>
<dbReference type="Proteomes" id="UP001642360">
    <property type="component" value="Unassembled WGS sequence"/>
</dbReference>
<comment type="caution">
    <text evidence="1">The sequence shown here is derived from an EMBL/GenBank/DDBJ whole genome shotgun (WGS) entry which is preliminary data.</text>
</comment>
<feature type="non-terminal residue" evidence="1">
    <location>
        <position position="77"/>
    </location>
</feature>
<dbReference type="PANTHER" id="PTHR34222:SF99">
    <property type="entry name" value="PROTEIN, PUTATIVE-RELATED"/>
    <property type="match status" value="1"/>
</dbReference>
<evidence type="ECO:0000313" key="2">
    <source>
        <dbReference type="Proteomes" id="UP001642360"/>
    </source>
</evidence>
<sequence length="77" mass="8666">MKGHNNYLHQQQMIQFHMGLHETYASLRIQILLMDSLPPISKANVLVLQDETQRDQIAMVIPSNDSSAFAARISATS</sequence>
<dbReference type="AlphaFoldDB" id="A0ABC8SCN1"/>
<reference evidence="1 2" key="1">
    <citation type="submission" date="2024-02" db="EMBL/GenBank/DDBJ databases">
        <authorList>
            <person name="Vignale AGUSTIN F."/>
            <person name="Sosa J E."/>
            <person name="Modenutti C."/>
        </authorList>
    </citation>
    <scope>NUCLEOTIDE SEQUENCE [LARGE SCALE GENOMIC DNA]</scope>
</reference>
<dbReference type="PANTHER" id="PTHR34222">
    <property type="entry name" value="GAG_PRE-INTEGRS DOMAIN-CONTAINING PROTEIN"/>
    <property type="match status" value="1"/>
</dbReference>
<protein>
    <submittedName>
        <fullName evidence="1">Uncharacterized protein</fullName>
    </submittedName>
</protein>
<accession>A0ABC8SCN1</accession>
<gene>
    <name evidence="1" type="ORF">ILEXP_LOCUS23296</name>
</gene>
<dbReference type="EMBL" id="CAUOFW020002604">
    <property type="protein sequence ID" value="CAK9154939.1"/>
    <property type="molecule type" value="Genomic_DNA"/>
</dbReference>
<evidence type="ECO:0000313" key="1">
    <source>
        <dbReference type="EMBL" id="CAK9154939.1"/>
    </source>
</evidence>
<keyword evidence="2" id="KW-1185">Reference proteome</keyword>
<name>A0ABC8SCN1_9AQUA</name>